<sequence>MGKKYREFIDIVDVNGHPTFNLLMPTDDAEDDSAANRAASRSRRQTYPISFELLALALLQFISFRQVAAELSVPLSVVRNWRLLAFMDARRAQERALTCTHMITYLKLNHKDWIQASFAKRNGYTHQQACMSKRVITYLESTRAAFARTFHVTHGSVADNCVYNVDDTGIQFDIPPRYIWAKKGGNTKLSKGEKHSYRMTAVLTIRRDGLKLPILFIIKGEPGGLIEKSEFKTYPSGHYYAFQKKAVWTHRGPKASHC</sequence>
<evidence type="ECO:0008006" key="2">
    <source>
        <dbReference type="Google" id="ProtNLM"/>
    </source>
</evidence>
<evidence type="ECO:0000313" key="1">
    <source>
        <dbReference type="EMBL" id="ETV85601.1"/>
    </source>
</evidence>
<dbReference type="VEuPathDB" id="FungiDB:H257_03307"/>
<name>W4H210_APHAT</name>
<dbReference type="AlphaFoldDB" id="W4H210"/>
<organism evidence="1">
    <name type="scientific">Aphanomyces astaci</name>
    <name type="common">Crayfish plague agent</name>
    <dbReference type="NCBI Taxonomy" id="112090"/>
    <lineage>
        <taxon>Eukaryota</taxon>
        <taxon>Sar</taxon>
        <taxon>Stramenopiles</taxon>
        <taxon>Oomycota</taxon>
        <taxon>Saprolegniomycetes</taxon>
        <taxon>Saprolegniales</taxon>
        <taxon>Verrucalvaceae</taxon>
        <taxon>Aphanomyces</taxon>
    </lineage>
</organism>
<protein>
    <recommendedName>
        <fullName evidence="2">DDE-1 domain-containing protein</fullName>
    </recommendedName>
</protein>
<proteinExistence type="predicted"/>
<dbReference type="OrthoDB" id="129077at2759"/>
<dbReference type="EMBL" id="KI913118">
    <property type="protein sequence ID" value="ETV85601.1"/>
    <property type="molecule type" value="Genomic_DNA"/>
</dbReference>
<dbReference type="RefSeq" id="XP_009825619.1">
    <property type="nucleotide sequence ID" value="XM_009827317.1"/>
</dbReference>
<accession>W4H210</accession>
<reference evidence="1" key="1">
    <citation type="submission" date="2013-12" db="EMBL/GenBank/DDBJ databases">
        <title>The Genome Sequence of Aphanomyces astaci APO3.</title>
        <authorList>
            <consortium name="The Broad Institute Genomics Platform"/>
            <person name="Russ C."/>
            <person name="Tyler B."/>
            <person name="van West P."/>
            <person name="Dieguez-Uribeondo J."/>
            <person name="Young S.K."/>
            <person name="Zeng Q."/>
            <person name="Gargeya S."/>
            <person name="Fitzgerald M."/>
            <person name="Abouelleil A."/>
            <person name="Alvarado L."/>
            <person name="Chapman S.B."/>
            <person name="Gainer-Dewar J."/>
            <person name="Goldberg J."/>
            <person name="Griggs A."/>
            <person name="Gujja S."/>
            <person name="Hansen M."/>
            <person name="Howarth C."/>
            <person name="Imamovic A."/>
            <person name="Ireland A."/>
            <person name="Larimer J."/>
            <person name="McCowan C."/>
            <person name="Murphy C."/>
            <person name="Pearson M."/>
            <person name="Poon T.W."/>
            <person name="Priest M."/>
            <person name="Roberts A."/>
            <person name="Saif S."/>
            <person name="Shea T."/>
            <person name="Sykes S."/>
            <person name="Wortman J."/>
            <person name="Nusbaum C."/>
            <person name="Birren B."/>
        </authorList>
    </citation>
    <scope>NUCLEOTIDE SEQUENCE [LARGE SCALE GENOMIC DNA]</scope>
    <source>
        <strain evidence="1">APO3</strain>
    </source>
</reference>
<gene>
    <name evidence="1" type="ORF">H257_03307</name>
</gene>
<dbReference type="GeneID" id="20805303"/>